<dbReference type="GO" id="GO:0050660">
    <property type="term" value="F:flavin adenine dinucleotide binding"/>
    <property type="evidence" value="ECO:0007669"/>
    <property type="project" value="TreeGrafter"/>
</dbReference>
<dbReference type="InterPro" id="IPR001433">
    <property type="entry name" value="OxRdtase_FAD/NAD-bd"/>
</dbReference>
<dbReference type="RefSeq" id="WP_155050826.1">
    <property type="nucleotide sequence ID" value="NZ_BAAAIB010000010.1"/>
</dbReference>
<dbReference type="Gene3D" id="3.40.50.80">
    <property type="entry name" value="Nucleotide-binding domain of ferredoxin-NADP reductase (FNR) module"/>
    <property type="match status" value="1"/>
</dbReference>
<evidence type="ECO:0000313" key="13">
    <source>
        <dbReference type="Proteomes" id="UP000433071"/>
    </source>
</evidence>
<proteinExistence type="predicted"/>
<evidence type="ECO:0000256" key="1">
    <source>
        <dbReference type="ARBA" id="ARBA00001974"/>
    </source>
</evidence>
<evidence type="ECO:0000256" key="9">
    <source>
        <dbReference type="SAM" id="MobiDB-lite"/>
    </source>
</evidence>
<feature type="compositionally biased region" description="Polar residues" evidence="9">
    <location>
        <begin position="1"/>
        <end position="12"/>
    </location>
</feature>
<dbReference type="PROSITE" id="PS51085">
    <property type="entry name" value="2FE2S_FER_2"/>
    <property type="match status" value="1"/>
</dbReference>
<dbReference type="Gene3D" id="2.40.30.10">
    <property type="entry name" value="Translation factors"/>
    <property type="match status" value="1"/>
</dbReference>
<evidence type="ECO:0000256" key="5">
    <source>
        <dbReference type="ARBA" id="ARBA00022827"/>
    </source>
</evidence>
<dbReference type="CDD" id="cd06214">
    <property type="entry name" value="PA_degradation_oxidoreductase_like"/>
    <property type="match status" value="1"/>
</dbReference>
<organism evidence="12 13">
    <name type="scientific">Agromyces bracchium</name>
    <dbReference type="NCBI Taxonomy" id="88376"/>
    <lineage>
        <taxon>Bacteria</taxon>
        <taxon>Bacillati</taxon>
        <taxon>Actinomycetota</taxon>
        <taxon>Actinomycetes</taxon>
        <taxon>Micrococcales</taxon>
        <taxon>Microbacteriaceae</taxon>
        <taxon>Agromyces</taxon>
    </lineage>
</organism>
<dbReference type="Proteomes" id="UP000433071">
    <property type="component" value="Unassembled WGS sequence"/>
</dbReference>
<name>A0A6I3M6G6_9MICO</name>
<dbReference type="NCBIfam" id="TIGR02160">
    <property type="entry name" value="PA_CoA_Oxy5"/>
    <property type="match status" value="1"/>
</dbReference>
<dbReference type="Pfam" id="PF00970">
    <property type="entry name" value="FAD_binding_6"/>
    <property type="match status" value="1"/>
</dbReference>
<comment type="cofactor">
    <cofactor evidence="1">
        <name>FAD</name>
        <dbReference type="ChEBI" id="CHEBI:57692"/>
    </cofactor>
</comment>
<dbReference type="CDD" id="cd00207">
    <property type="entry name" value="fer2"/>
    <property type="match status" value="1"/>
</dbReference>
<dbReference type="GO" id="GO:0051537">
    <property type="term" value="F:2 iron, 2 sulfur cluster binding"/>
    <property type="evidence" value="ECO:0007669"/>
    <property type="project" value="UniProtKB-KW"/>
</dbReference>
<evidence type="ECO:0000256" key="6">
    <source>
        <dbReference type="ARBA" id="ARBA00023002"/>
    </source>
</evidence>
<protein>
    <submittedName>
        <fullName evidence="12">Phenylacetate-CoA oxygenase/reductase subunit PaaK</fullName>
    </submittedName>
</protein>
<accession>A0A6I3M6G6</accession>
<keyword evidence="3" id="KW-0001">2Fe-2S</keyword>
<dbReference type="GO" id="GO:0016491">
    <property type="term" value="F:oxidoreductase activity"/>
    <property type="evidence" value="ECO:0007669"/>
    <property type="project" value="UniProtKB-KW"/>
</dbReference>
<feature type="region of interest" description="Disordered" evidence="9">
    <location>
        <begin position="1"/>
        <end position="31"/>
    </location>
</feature>
<evidence type="ECO:0000259" key="10">
    <source>
        <dbReference type="PROSITE" id="PS51085"/>
    </source>
</evidence>
<evidence type="ECO:0000256" key="2">
    <source>
        <dbReference type="ARBA" id="ARBA00022630"/>
    </source>
</evidence>
<keyword evidence="5" id="KW-0274">FAD</keyword>
<keyword evidence="2" id="KW-0285">Flavoprotein</keyword>
<keyword evidence="7" id="KW-0408">Iron</keyword>
<evidence type="ECO:0000256" key="7">
    <source>
        <dbReference type="ARBA" id="ARBA00023004"/>
    </source>
</evidence>
<dbReference type="SUPFAM" id="SSF54292">
    <property type="entry name" value="2Fe-2S ferredoxin-like"/>
    <property type="match status" value="1"/>
</dbReference>
<dbReference type="InterPro" id="IPR050415">
    <property type="entry name" value="MRET"/>
</dbReference>
<dbReference type="InterPro" id="IPR011884">
    <property type="entry name" value="PaaE"/>
</dbReference>
<dbReference type="GO" id="GO:0046872">
    <property type="term" value="F:metal ion binding"/>
    <property type="evidence" value="ECO:0007669"/>
    <property type="project" value="UniProtKB-KW"/>
</dbReference>
<keyword evidence="6" id="KW-0560">Oxidoreductase</keyword>
<dbReference type="InterPro" id="IPR017938">
    <property type="entry name" value="Riboflavin_synthase-like_b-brl"/>
</dbReference>
<keyword evidence="8" id="KW-0411">Iron-sulfur</keyword>
<dbReference type="GO" id="GO:0010124">
    <property type="term" value="P:phenylacetate catabolic process"/>
    <property type="evidence" value="ECO:0007669"/>
    <property type="project" value="InterPro"/>
</dbReference>
<dbReference type="InterPro" id="IPR008333">
    <property type="entry name" value="Cbr1-like_FAD-bd_dom"/>
</dbReference>
<dbReference type="InterPro" id="IPR012675">
    <property type="entry name" value="Beta-grasp_dom_sf"/>
</dbReference>
<dbReference type="EMBL" id="WMLB01000016">
    <property type="protein sequence ID" value="MTH67727.1"/>
    <property type="molecule type" value="Genomic_DNA"/>
</dbReference>
<sequence>MAAINLGSTTTGGRVGAQPRTETRDAAGTPAGTLDADAAIADAFLQSAVGGDTAPKRRRARFHSLEVAEVRPLTDDSVEVTFAVPDELADDYAYLPGQYVALRRDFDGHELRRSYSICRPPVRGSVSVAIKRDLGGRFSTWANSELAAGDRIDVMSPQGTFTSGLDSLDGKHVVGIAAGSGITPLMALAHTVLARSDDARFTLVYTNRSTRDVMFLEELAELKDRYPARLALHHVLSREQRTAPLLSGRIDAEKLERMLDALIPPSTVDEWFLCGPFELVQLARDTLEARDVPVGRVRYELFTTDADRATEPRHGRPVTVERGEPTVAIEFTLDGLSSTVESPVSANESILNAALRVRSDVPFACAGGVCGTCRARVVDGSVNMTENYALEPEELERGYVLTCQSHATSDRVVVDYDV</sequence>
<dbReference type="PANTHER" id="PTHR47354">
    <property type="entry name" value="NADH OXIDOREDUCTASE HCR"/>
    <property type="match status" value="1"/>
</dbReference>
<dbReference type="OrthoDB" id="9796486at2"/>
<dbReference type="Pfam" id="PF00175">
    <property type="entry name" value="NAD_binding_1"/>
    <property type="match status" value="1"/>
</dbReference>
<dbReference type="InterPro" id="IPR017927">
    <property type="entry name" value="FAD-bd_FR_type"/>
</dbReference>
<dbReference type="SUPFAM" id="SSF63380">
    <property type="entry name" value="Riboflavin synthase domain-like"/>
    <property type="match status" value="1"/>
</dbReference>
<dbReference type="AlphaFoldDB" id="A0A6I3M6G6"/>
<reference evidence="12 13" key="1">
    <citation type="submission" date="2019-11" db="EMBL/GenBank/DDBJ databases">
        <title>Agromyces kandeliae sp. nov., isolated from mangrove soil.</title>
        <authorList>
            <person name="Wang R."/>
        </authorList>
    </citation>
    <scope>NUCLEOTIDE SEQUENCE [LARGE SCALE GENOMIC DNA]</scope>
    <source>
        <strain evidence="12 13">JCM 11433</strain>
    </source>
</reference>
<keyword evidence="4" id="KW-0479">Metal-binding</keyword>
<dbReference type="InterPro" id="IPR039261">
    <property type="entry name" value="FNR_nucleotide-bd"/>
</dbReference>
<comment type="caution">
    <text evidence="12">The sequence shown here is derived from an EMBL/GenBank/DDBJ whole genome shotgun (WGS) entry which is preliminary data.</text>
</comment>
<dbReference type="SUPFAM" id="SSF52343">
    <property type="entry name" value="Ferredoxin reductase-like, C-terminal NADP-linked domain"/>
    <property type="match status" value="1"/>
</dbReference>
<keyword evidence="13" id="KW-1185">Reference proteome</keyword>
<dbReference type="InterPro" id="IPR036010">
    <property type="entry name" value="2Fe-2S_ferredoxin-like_sf"/>
</dbReference>
<dbReference type="InterPro" id="IPR006058">
    <property type="entry name" value="2Fe2S_fd_BS"/>
</dbReference>
<gene>
    <name evidence="12" type="primary">paaK</name>
    <name evidence="12" type="ORF">GJ743_05000</name>
</gene>
<feature type="domain" description="FAD-binding FR-type" evidence="11">
    <location>
        <begin position="60"/>
        <end position="164"/>
    </location>
</feature>
<evidence type="ECO:0000256" key="4">
    <source>
        <dbReference type="ARBA" id="ARBA00022723"/>
    </source>
</evidence>
<dbReference type="InterPro" id="IPR001041">
    <property type="entry name" value="2Fe-2S_ferredoxin-type"/>
</dbReference>
<feature type="domain" description="2Fe-2S ferredoxin-type" evidence="10">
    <location>
        <begin position="327"/>
        <end position="418"/>
    </location>
</feature>
<dbReference type="PROSITE" id="PS00197">
    <property type="entry name" value="2FE2S_FER_1"/>
    <property type="match status" value="1"/>
</dbReference>
<evidence type="ECO:0000313" key="12">
    <source>
        <dbReference type="EMBL" id="MTH67727.1"/>
    </source>
</evidence>
<dbReference type="Pfam" id="PF00111">
    <property type="entry name" value="Fer2"/>
    <property type="match status" value="1"/>
</dbReference>
<dbReference type="Gene3D" id="3.10.20.30">
    <property type="match status" value="1"/>
</dbReference>
<dbReference type="PROSITE" id="PS51384">
    <property type="entry name" value="FAD_FR"/>
    <property type="match status" value="1"/>
</dbReference>
<dbReference type="PANTHER" id="PTHR47354:SF8">
    <property type="entry name" value="1,2-PHENYLACETYL-COA EPOXIDASE, SUBUNIT E"/>
    <property type="match status" value="1"/>
</dbReference>
<evidence type="ECO:0000259" key="11">
    <source>
        <dbReference type="PROSITE" id="PS51384"/>
    </source>
</evidence>
<evidence type="ECO:0000256" key="3">
    <source>
        <dbReference type="ARBA" id="ARBA00022714"/>
    </source>
</evidence>
<evidence type="ECO:0000256" key="8">
    <source>
        <dbReference type="ARBA" id="ARBA00023014"/>
    </source>
</evidence>